<sequence>MLLMWPLITISQQFWLLTNEFWGGPKTGITLVNDSVFFVGTTSGVLKSTDDGNHFEKVLLASSVHTVFSSSSGTVFAGGTGKIYFSEDSGIQWDSVAINSVYP</sequence>
<dbReference type="Gene3D" id="2.130.10.10">
    <property type="entry name" value="YVTN repeat-like/Quinoprotein amine dehydrogenase"/>
    <property type="match status" value="1"/>
</dbReference>
<feature type="non-terminal residue" evidence="1">
    <location>
        <position position="103"/>
    </location>
</feature>
<gene>
    <name evidence="1" type="ORF">LDC_1851</name>
</gene>
<organism evidence="1">
    <name type="scientific">sediment metagenome</name>
    <dbReference type="NCBI Taxonomy" id="749907"/>
    <lineage>
        <taxon>unclassified sequences</taxon>
        <taxon>metagenomes</taxon>
        <taxon>ecological metagenomes</taxon>
    </lineage>
</organism>
<dbReference type="InterPro" id="IPR015943">
    <property type="entry name" value="WD40/YVTN_repeat-like_dom_sf"/>
</dbReference>
<proteinExistence type="predicted"/>
<dbReference type="SUPFAM" id="SSF110296">
    <property type="entry name" value="Oligoxyloglucan reducing end-specific cellobiohydrolase"/>
    <property type="match status" value="1"/>
</dbReference>
<dbReference type="AlphaFoldDB" id="D9PJY8"/>
<evidence type="ECO:0000313" key="1">
    <source>
        <dbReference type="EMBL" id="EFK96127.1"/>
    </source>
</evidence>
<accession>D9PJY8</accession>
<name>D9PJY8_9ZZZZ</name>
<protein>
    <recommendedName>
        <fullName evidence="2">Photosynthesis system II assembly factor Ycf48/Hcf136-like domain-containing protein</fullName>
    </recommendedName>
</protein>
<reference evidence="1" key="2">
    <citation type="journal article" date="2011" name="Microb. Ecol.">
        <title>Taxonomic and Functional Metagenomic Profiling of the Microbial Community in the Anoxic Sediment of a Sub-saline Shallow Lake (Laguna de Carrizo, Central Spain).</title>
        <authorList>
            <person name="Ferrer M."/>
            <person name="Guazzaroni M.E."/>
            <person name="Richter M."/>
            <person name="Garcia-Salamanca A."/>
            <person name="Yarza P."/>
            <person name="Suarez-Suarez A."/>
            <person name="Solano J."/>
            <person name="Alcaide M."/>
            <person name="van Dillewijn P."/>
            <person name="Molina-Henares M.A."/>
            <person name="Lopez-Cortes N."/>
            <person name="Al-Ramahi Y."/>
            <person name="Guerrero C."/>
            <person name="Acosta A."/>
            <person name="de Eugenio L.I."/>
            <person name="Martinez V."/>
            <person name="Marques S."/>
            <person name="Rojo F."/>
            <person name="Santero E."/>
            <person name="Genilloud O."/>
            <person name="Perez-Perez J."/>
            <person name="Rossello-Mora R."/>
            <person name="Ramos J.L."/>
        </authorList>
    </citation>
    <scope>NUCLEOTIDE SEQUENCE</scope>
</reference>
<dbReference type="EMBL" id="ADZX01000565">
    <property type="protein sequence ID" value="EFK96127.1"/>
    <property type="molecule type" value="Genomic_DNA"/>
</dbReference>
<comment type="caution">
    <text evidence="1">The sequence shown here is derived from an EMBL/GenBank/DDBJ whole genome shotgun (WGS) entry which is preliminary data.</text>
</comment>
<evidence type="ECO:0008006" key="2">
    <source>
        <dbReference type="Google" id="ProtNLM"/>
    </source>
</evidence>
<reference evidence="1" key="1">
    <citation type="submission" date="2010-07" db="EMBL/GenBank/DDBJ databases">
        <authorList>
            <consortium name="CONSOLIDER consortium CSD2007-00005"/>
            <person name="Guazzaroni M.-E."/>
            <person name="Richter M."/>
            <person name="Garcia-Salamanca A."/>
            <person name="Yarza P."/>
            <person name="Ferrer M."/>
        </authorList>
    </citation>
    <scope>NUCLEOTIDE SEQUENCE</scope>
</reference>